<dbReference type="Gene3D" id="3.40.50.150">
    <property type="entry name" value="Vaccinia Virus protein VP39"/>
    <property type="match status" value="1"/>
</dbReference>
<comment type="caution">
    <text evidence="3">The sequence shown here is derived from an EMBL/GenBank/DDBJ whole genome shotgun (WGS) entry which is preliminary data.</text>
</comment>
<dbReference type="SUPFAM" id="SSF53335">
    <property type="entry name" value="S-adenosyl-L-methionine-dependent methyltransferases"/>
    <property type="match status" value="1"/>
</dbReference>
<dbReference type="CDD" id="cd02440">
    <property type="entry name" value="AdoMet_MTases"/>
    <property type="match status" value="1"/>
</dbReference>
<keyword evidence="3" id="KW-0808">Transferase</keyword>
<evidence type="ECO:0000313" key="4">
    <source>
        <dbReference type="Proteomes" id="UP001595909"/>
    </source>
</evidence>
<dbReference type="InterPro" id="IPR041698">
    <property type="entry name" value="Methyltransf_25"/>
</dbReference>
<reference evidence="4" key="1">
    <citation type="journal article" date="2019" name="Int. J. Syst. Evol. Microbiol.">
        <title>The Global Catalogue of Microorganisms (GCM) 10K type strain sequencing project: providing services to taxonomists for standard genome sequencing and annotation.</title>
        <authorList>
            <consortium name="The Broad Institute Genomics Platform"/>
            <consortium name="The Broad Institute Genome Sequencing Center for Infectious Disease"/>
            <person name="Wu L."/>
            <person name="Ma J."/>
        </authorList>
    </citation>
    <scope>NUCLEOTIDE SEQUENCE [LARGE SCALE GENOMIC DNA]</scope>
    <source>
        <strain evidence="4">CCUG 50347</strain>
    </source>
</reference>
<dbReference type="InterPro" id="IPR029063">
    <property type="entry name" value="SAM-dependent_MTases_sf"/>
</dbReference>
<accession>A0ABV9RHL9</accession>
<sequence length="238" mass="25047">MSLTEAIVSQSAPAGERPFLPAMGFGAPTATYDVFTRVLGARAIHWQLVAQAGVAPGQTVLELGTGTGEVLLLAARVAPGATLVGLDPDPAVLDLARRKAARRGVPLRLVRGYADQLPYDDGSVDRVLSSFMFHHLPPAEQRAMLAEARRVLAPGGSLHLVDPDGTDPGILGWFAGHDHGEGHGRGHGHGHGSPHLTGADDVATMLRDAGFTDVDAVARRTRTFGRVVFHRAVCAART</sequence>
<dbReference type="GO" id="GO:0008168">
    <property type="term" value="F:methyltransferase activity"/>
    <property type="evidence" value="ECO:0007669"/>
    <property type="project" value="UniProtKB-KW"/>
</dbReference>
<keyword evidence="4" id="KW-1185">Reference proteome</keyword>
<evidence type="ECO:0000259" key="2">
    <source>
        <dbReference type="Pfam" id="PF13649"/>
    </source>
</evidence>
<feature type="region of interest" description="Disordered" evidence="1">
    <location>
        <begin position="176"/>
        <end position="198"/>
    </location>
</feature>
<keyword evidence="3" id="KW-0489">Methyltransferase</keyword>
<protein>
    <submittedName>
        <fullName evidence="3">Class I SAM-dependent methyltransferase</fullName>
        <ecNumber evidence="3">2.1.1.-</ecNumber>
    </submittedName>
</protein>
<dbReference type="Pfam" id="PF13649">
    <property type="entry name" value="Methyltransf_25"/>
    <property type="match status" value="1"/>
</dbReference>
<dbReference type="RefSeq" id="WP_274191727.1">
    <property type="nucleotide sequence ID" value="NZ_BAABHN010000032.1"/>
</dbReference>
<feature type="domain" description="Methyltransferase" evidence="2">
    <location>
        <begin position="60"/>
        <end position="156"/>
    </location>
</feature>
<dbReference type="GO" id="GO:0032259">
    <property type="term" value="P:methylation"/>
    <property type="evidence" value="ECO:0007669"/>
    <property type="project" value="UniProtKB-KW"/>
</dbReference>
<gene>
    <name evidence="3" type="ORF">ACFPEL_14880</name>
</gene>
<dbReference type="EC" id="2.1.1.-" evidence="3"/>
<proteinExistence type="predicted"/>
<organism evidence="3 4">
    <name type="scientific">Actinomycetospora chibensis</name>
    <dbReference type="NCBI Taxonomy" id="663606"/>
    <lineage>
        <taxon>Bacteria</taxon>
        <taxon>Bacillati</taxon>
        <taxon>Actinomycetota</taxon>
        <taxon>Actinomycetes</taxon>
        <taxon>Pseudonocardiales</taxon>
        <taxon>Pseudonocardiaceae</taxon>
        <taxon>Actinomycetospora</taxon>
    </lineage>
</organism>
<dbReference type="Proteomes" id="UP001595909">
    <property type="component" value="Unassembled WGS sequence"/>
</dbReference>
<dbReference type="EMBL" id="JBHSIM010000032">
    <property type="protein sequence ID" value="MFC4833696.1"/>
    <property type="molecule type" value="Genomic_DNA"/>
</dbReference>
<dbReference type="PANTHER" id="PTHR43591">
    <property type="entry name" value="METHYLTRANSFERASE"/>
    <property type="match status" value="1"/>
</dbReference>
<name>A0ABV9RHL9_9PSEU</name>
<evidence type="ECO:0000256" key="1">
    <source>
        <dbReference type="SAM" id="MobiDB-lite"/>
    </source>
</evidence>
<evidence type="ECO:0000313" key="3">
    <source>
        <dbReference type="EMBL" id="MFC4833696.1"/>
    </source>
</evidence>